<organism evidence="1">
    <name type="scientific">uncultured Caudovirales phage</name>
    <dbReference type="NCBI Taxonomy" id="2100421"/>
    <lineage>
        <taxon>Viruses</taxon>
        <taxon>Duplodnaviria</taxon>
        <taxon>Heunggongvirae</taxon>
        <taxon>Uroviricota</taxon>
        <taxon>Caudoviricetes</taxon>
        <taxon>Peduoviridae</taxon>
        <taxon>Maltschvirus</taxon>
        <taxon>Maltschvirus maltsch</taxon>
    </lineage>
</organism>
<name>A0A6J7WM29_9CAUD</name>
<sequence length="57" mass="6481">MNGEFLYHSVTKLGKHPSELDYSPSMMADVIWAGREAEKMENSRWEALIKSLAGRVI</sequence>
<dbReference type="EMBL" id="LR798251">
    <property type="protein sequence ID" value="CAB5217685.1"/>
    <property type="molecule type" value="Genomic_DNA"/>
</dbReference>
<protein>
    <submittedName>
        <fullName evidence="1">Uncharacterized protein</fullName>
    </submittedName>
</protein>
<accession>A0A6J7WM29</accession>
<reference evidence="1" key="1">
    <citation type="submission" date="2020-05" db="EMBL/GenBank/DDBJ databases">
        <authorList>
            <person name="Chiriac C."/>
            <person name="Salcher M."/>
            <person name="Ghai R."/>
            <person name="Kavagutti S V."/>
        </authorList>
    </citation>
    <scope>NUCLEOTIDE SEQUENCE</scope>
</reference>
<proteinExistence type="predicted"/>
<gene>
    <name evidence="1" type="ORF">UFOVP210_2</name>
</gene>
<evidence type="ECO:0000313" key="1">
    <source>
        <dbReference type="EMBL" id="CAB5217685.1"/>
    </source>
</evidence>